<dbReference type="GO" id="GO:0003899">
    <property type="term" value="F:DNA-directed RNA polymerase activity"/>
    <property type="evidence" value="ECO:0007669"/>
    <property type="project" value="UniProtKB-UniRule"/>
</dbReference>
<dbReference type="InterPro" id="IPR036844">
    <property type="entry name" value="Hint_dom_sf"/>
</dbReference>
<dbReference type="PROSITE" id="PS50817">
    <property type="entry name" value="INTEIN_N_TER"/>
    <property type="match status" value="1"/>
</dbReference>
<evidence type="ECO:0000256" key="1">
    <source>
        <dbReference type="ARBA" id="ARBA00022478"/>
    </source>
</evidence>
<dbReference type="InterPro" id="IPR003586">
    <property type="entry name" value="Hint_dom_C"/>
</dbReference>
<organism evidence="13 14">
    <name type="scientific">Halocatena salina</name>
    <dbReference type="NCBI Taxonomy" id="2934340"/>
    <lineage>
        <taxon>Archaea</taxon>
        <taxon>Methanobacteriati</taxon>
        <taxon>Methanobacteriota</taxon>
        <taxon>Stenosarchaea group</taxon>
        <taxon>Halobacteria</taxon>
        <taxon>Halobacteriales</taxon>
        <taxon>Natronomonadaceae</taxon>
        <taxon>Halocatena</taxon>
    </lineage>
</organism>
<dbReference type="CDD" id="cd00081">
    <property type="entry name" value="Hint"/>
    <property type="match status" value="1"/>
</dbReference>
<feature type="domain" description="DOD-type homing endonuclease" evidence="12">
    <location>
        <begin position="281"/>
        <end position="411"/>
    </location>
</feature>
<evidence type="ECO:0000256" key="3">
    <source>
        <dbReference type="ARBA" id="ARBA00022679"/>
    </source>
</evidence>
<dbReference type="Gene3D" id="1.10.150.390">
    <property type="match status" value="1"/>
</dbReference>
<reference evidence="13" key="1">
    <citation type="submission" date="2022-04" db="EMBL/GenBank/DDBJ databases">
        <title>Halocatena sp. nov., isolated from a salt lake.</title>
        <authorList>
            <person name="Cui H.-L."/>
        </authorList>
    </citation>
    <scope>NUCLEOTIDE SEQUENCE</scope>
    <source>
        <strain evidence="13">AD-1</strain>
    </source>
</reference>
<evidence type="ECO:0000256" key="2">
    <source>
        <dbReference type="ARBA" id="ARBA00022490"/>
    </source>
</evidence>
<keyword evidence="5" id="KW-0068">Autocatalytic cleavage</keyword>
<keyword evidence="7 10" id="KW-0238">DNA-binding</keyword>
<dbReference type="GO" id="GO:0006351">
    <property type="term" value="P:DNA-templated transcription"/>
    <property type="evidence" value="ECO:0007669"/>
    <property type="project" value="UniProtKB-UniRule"/>
</dbReference>
<dbReference type="Gene3D" id="2.170.16.10">
    <property type="entry name" value="Hedgehog/Intein (Hint) domain"/>
    <property type="match status" value="2"/>
</dbReference>
<dbReference type="GO" id="GO:0000428">
    <property type="term" value="C:DNA-directed RNA polymerase complex"/>
    <property type="evidence" value="ECO:0007669"/>
    <property type="project" value="UniProtKB-KW"/>
</dbReference>
<comment type="subunit">
    <text evidence="10">Part of the RNA polymerase complex.</text>
</comment>
<keyword evidence="3 10" id="KW-0808">Transferase</keyword>
<evidence type="ECO:0000256" key="10">
    <source>
        <dbReference type="HAMAP-Rule" id="MF_00411"/>
    </source>
</evidence>
<dbReference type="NCBIfam" id="TIGR01443">
    <property type="entry name" value="intein_Cterm"/>
    <property type="match status" value="1"/>
</dbReference>
<keyword evidence="1 10" id="KW-0240">DNA-directed RNA polymerase</keyword>
<dbReference type="InterPro" id="IPR045867">
    <property type="entry name" value="DNA-dir_RpoC_beta_prime"/>
</dbReference>
<dbReference type="InterPro" id="IPR004860">
    <property type="entry name" value="LAGLIDADG_dom"/>
</dbReference>
<evidence type="ECO:0000256" key="4">
    <source>
        <dbReference type="ARBA" id="ARBA00022695"/>
    </source>
</evidence>
<evidence type="ECO:0000256" key="8">
    <source>
        <dbReference type="ARBA" id="ARBA00023163"/>
    </source>
</evidence>
<dbReference type="PROSITE" id="PS50818">
    <property type="entry name" value="INTEIN_C_TER"/>
    <property type="match status" value="1"/>
</dbReference>
<dbReference type="KEGG" id="haad:MW046_06345"/>
<dbReference type="InterPro" id="IPR012757">
    <property type="entry name" value="RPO1C"/>
</dbReference>
<dbReference type="EMBL" id="CP096019">
    <property type="protein sequence ID" value="UPM44057.1"/>
    <property type="molecule type" value="Genomic_DNA"/>
</dbReference>
<name>A0A8U0A817_9EURY</name>
<dbReference type="PROSITE" id="PS50819">
    <property type="entry name" value="INTEIN_ENDONUCLEASE"/>
    <property type="match status" value="1"/>
</dbReference>
<evidence type="ECO:0000256" key="9">
    <source>
        <dbReference type="ARBA" id="ARBA00048552"/>
    </source>
</evidence>
<keyword evidence="4 10" id="KW-0548">Nucleotidyltransferase</keyword>
<dbReference type="AlphaFoldDB" id="A0A8U0A817"/>
<dbReference type="NCBIfam" id="NF011491">
    <property type="entry name" value="PRK14898.1"/>
    <property type="match status" value="1"/>
</dbReference>
<evidence type="ECO:0000256" key="7">
    <source>
        <dbReference type="ARBA" id="ARBA00023125"/>
    </source>
</evidence>
<feature type="region of interest" description="Disordered" evidence="11">
    <location>
        <begin position="57"/>
        <end position="76"/>
    </location>
</feature>
<dbReference type="InterPro" id="IPR007081">
    <property type="entry name" value="RNA_pol_Rpb1_5"/>
</dbReference>
<dbReference type="GeneID" id="71927650"/>
<dbReference type="Proteomes" id="UP000831768">
    <property type="component" value="Chromosome"/>
</dbReference>
<dbReference type="GO" id="GO:0004519">
    <property type="term" value="F:endonuclease activity"/>
    <property type="evidence" value="ECO:0007669"/>
    <property type="project" value="InterPro"/>
</dbReference>
<dbReference type="GO" id="GO:0005737">
    <property type="term" value="C:cytoplasm"/>
    <property type="evidence" value="ECO:0007669"/>
    <property type="project" value="UniProtKB-SubCell"/>
</dbReference>
<dbReference type="InterPro" id="IPR006142">
    <property type="entry name" value="INTEIN"/>
</dbReference>
<dbReference type="CDD" id="cd06528">
    <property type="entry name" value="RNAP_A"/>
    <property type="match status" value="1"/>
</dbReference>
<evidence type="ECO:0000259" key="12">
    <source>
        <dbReference type="PROSITE" id="PS50819"/>
    </source>
</evidence>
<comment type="catalytic activity">
    <reaction evidence="9 10">
        <text>RNA(n) + a ribonucleoside 5'-triphosphate = RNA(n+1) + diphosphate</text>
        <dbReference type="Rhea" id="RHEA:21248"/>
        <dbReference type="Rhea" id="RHEA-COMP:14527"/>
        <dbReference type="Rhea" id="RHEA-COMP:17342"/>
        <dbReference type="ChEBI" id="CHEBI:33019"/>
        <dbReference type="ChEBI" id="CHEBI:61557"/>
        <dbReference type="ChEBI" id="CHEBI:140395"/>
        <dbReference type="EC" id="2.7.7.6"/>
    </reaction>
</comment>
<protein>
    <recommendedName>
        <fullName evidence="10">DNA-directed RNA polymerase subunit Rpo1C</fullName>
        <ecNumber evidence="10">2.7.7.6</ecNumber>
    </recommendedName>
    <alternativeName>
        <fullName evidence="10">DNA-directed RNA polymerase subunit A''</fullName>
    </alternativeName>
</protein>
<dbReference type="PANTHER" id="PTHR19376:SF32">
    <property type="entry name" value="DNA-DIRECTED RNA POLYMERASE III SUBUNIT RPC1"/>
    <property type="match status" value="1"/>
</dbReference>
<dbReference type="NCBIfam" id="TIGR02389">
    <property type="entry name" value="RNA_pol_rpoA2"/>
    <property type="match status" value="1"/>
</dbReference>
<dbReference type="InterPro" id="IPR003587">
    <property type="entry name" value="Hint_dom_N"/>
</dbReference>
<dbReference type="RefSeq" id="WP_247994714.1">
    <property type="nucleotide sequence ID" value="NZ_CP096019.1"/>
</dbReference>
<dbReference type="SUPFAM" id="SSF55608">
    <property type="entry name" value="Homing endonucleases"/>
    <property type="match status" value="2"/>
</dbReference>
<dbReference type="InterPro" id="IPR004042">
    <property type="entry name" value="Intein_endonuc_central"/>
</dbReference>
<dbReference type="GO" id="GO:0003677">
    <property type="term" value="F:DNA binding"/>
    <property type="evidence" value="ECO:0007669"/>
    <property type="project" value="UniProtKB-UniRule"/>
</dbReference>
<keyword evidence="6" id="KW-0651">Protein splicing</keyword>
<dbReference type="InterPro" id="IPR027434">
    <property type="entry name" value="Homing_endonucl"/>
</dbReference>
<dbReference type="InterPro" id="IPR006141">
    <property type="entry name" value="Intein_N"/>
</dbReference>
<comment type="similarity">
    <text evidence="10">Belongs to the RNA polymerase beta' chain family.</text>
</comment>
<dbReference type="PRINTS" id="PR00379">
    <property type="entry name" value="INTEIN"/>
</dbReference>
<dbReference type="Gene3D" id="3.10.28.10">
    <property type="entry name" value="Homing endonucleases"/>
    <property type="match status" value="1"/>
</dbReference>
<dbReference type="SUPFAM" id="SSF64484">
    <property type="entry name" value="beta and beta-prime subunits of DNA dependent RNA-polymerase"/>
    <property type="match status" value="2"/>
</dbReference>
<dbReference type="PANTHER" id="PTHR19376">
    <property type="entry name" value="DNA-DIRECTED RNA POLYMERASE"/>
    <property type="match status" value="1"/>
</dbReference>
<dbReference type="InterPro" id="IPR030934">
    <property type="entry name" value="Intein_C"/>
</dbReference>
<evidence type="ECO:0000256" key="11">
    <source>
        <dbReference type="SAM" id="MobiDB-lite"/>
    </source>
</evidence>
<dbReference type="GO" id="GO:0016539">
    <property type="term" value="P:intein-mediated protein splicing"/>
    <property type="evidence" value="ECO:0007669"/>
    <property type="project" value="InterPro"/>
</dbReference>
<keyword evidence="2 10" id="KW-0963">Cytoplasm</keyword>
<evidence type="ECO:0000313" key="14">
    <source>
        <dbReference type="Proteomes" id="UP000831768"/>
    </source>
</evidence>
<dbReference type="HAMAP" id="MF_00411">
    <property type="entry name" value="RNApol_arch_Rpo1C"/>
    <property type="match status" value="1"/>
</dbReference>
<dbReference type="SMART" id="SM00306">
    <property type="entry name" value="HintN"/>
    <property type="match status" value="1"/>
</dbReference>
<dbReference type="EC" id="2.7.7.6" evidence="10"/>
<dbReference type="SMART" id="SM00305">
    <property type="entry name" value="HintC"/>
    <property type="match status" value="1"/>
</dbReference>
<gene>
    <name evidence="10" type="primary">rpo1C</name>
    <name evidence="10" type="synonym">rpoA2</name>
    <name evidence="13" type="ORF">MW046_06345</name>
</gene>
<keyword evidence="14" id="KW-1185">Reference proteome</keyword>
<proteinExistence type="inferred from homology"/>
<comment type="subcellular location">
    <subcellularLocation>
        <location evidence="10">Cytoplasm</location>
    </subcellularLocation>
</comment>
<dbReference type="SUPFAM" id="SSF51294">
    <property type="entry name" value="Hedgehog/intein (Hint) domain"/>
    <property type="match status" value="1"/>
</dbReference>
<dbReference type="Pfam" id="PF04998">
    <property type="entry name" value="RNA_pol_Rpb1_5"/>
    <property type="match status" value="1"/>
</dbReference>
<comment type="function">
    <text evidence="10">DNA-dependent RNA polymerase (RNAP) catalyzes the transcription of DNA into RNA using the four ribonucleoside triphosphates as substrates. Forms part of the jaw domain.</text>
</comment>
<sequence>MAVSDDIELVVEDTELPRRLKDKVYSVINEKGVTDIEAADQIARRVEREYVDTRVDPLDPVGTVSAQSIGEPGTQMSVPHDERILLRRDGETEATEIGPLVDSLMESRETRAFDDHEVALAPDDLEVLSLGRDEQVQWKPVEEVSRHKTPDELLRFTLESGRTVRATKAHSFVTREDNEIVPVNGSDLEAGDWLPVVGEFSVEDGTESTDLREYLPPDEYWYTSSLTDGGTETAVPAGPDQIRNKRKALTAGEIEERAVYPVQGTVGFPERFSLDEETGFFVGALLAEGNVTDYYVSVSNVDPAFQERIRSFAHRFGLSVNEYKNKSGFTDGYDIRVNGKVLADFIRSACFEDDNKIVPDFAFGASEEFVGGLLNGYFSGDGNVSASAIRASSTSEQLIEGIALLLARVGVYATRSSQEKSHTLRIPNKFVPHFAEQSGMIGERGEQLSELAAEVDSAGPDTTDQIPNFGDVIESVAKAGNIPQRQFNSATKRQRIGRNRLARLVSRIEDEVDSTPEELDVLRKAVEGDVVWDRIESIERIESEHEHVYDVSVAGLETFTTGQGVVTHNTMNTFHYAGVAEIDVTQGLPRLIELVDARKTPDTPTMTVHLEDEYADNREKAHEVVWKIEATRILALGDVSTNVADMLVRIDLNEETLHERWPTVESLDIIVTEIADTIESELGVETYHQGTMIEFGPDEPSYRDLLQLVEELRDIVFKGIGDISRVVIRKEDRDDRDGQEFVLYTEGAAFKKVLEIEGVDASRTTTNNIHEVYRVLGVEAARERIIEETMDTLEEQGLGDVNIRHLMLVADIMTNRGTIESIGRHGISGNKESVLARAAFEVTVNHLLDAAVHGESDELDGVTENVIVGKPIKLGTGDVTLRMGSTATDE</sequence>
<dbReference type="Pfam" id="PF14528">
    <property type="entry name" value="LAGLIDADG_3"/>
    <property type="match status" value="2"/>
</dbReference>
<evidence type="ECO:0000256" key="6">
    <source>
        <dbReference type="ARBA" id="ARBA00023000"/>
    </source>
</evidence>
<keyword evidence="8 10" id="KW-0804">Transcription</keyword>
<evidence type="ECO:0000313" key="13">
    <source>
        <dbReference type="EMBL" id="UPM44057.1"/>
    </source>
</evidence>
<evidence type="ECO:0000256" key="5">
    <source>
        <dbReference type="ARBA" id="ARBA00022813"/>
    </source>
</evidence>
<dbReference type="NCBIfam" id="TIGR01445">
    <property type="entry name" value="intein_Nterm"/>
    <property type="match status" value="1"/>
</dbReference>
<accession>A0A8U0A817</accession>